<dbReference type="EMBL" id="NBTM02000001">
    <property type="protein sequence ID" value="PNL91129.1"/>
    <property type="molecule type" value="Genomic_DNA"/>
</dbReference>
<protein>
    <submittedName>
        <fullName evidence="1">Invasion protein expression up-regulator</fullName>
    </submittedName>
</protein>
<comment type="caution">
    <text evidence="1">The sequence shown here is derived from an EMBL/GenBank/DDBJ whole genome shotgun (WGS) entry which is preliminary data.</text>
</comment>
<organism evidence="1 2">
    <name type="scientific">Aerococcus viridans</name>
    <dbReference type="NCBI Taxonomy" id="1377"/>
    <lineage>
        <taxon>Bacteria</taxon>
        <taxon>Bacillati</taxon>
        <taxon>Bacillota</taxon>
        <taxon>Bacilli</taxon>
        <taxon>Lactobacillales</taxon>
        <taxon>Aerococcaceae</taxon>
        <taxon>Aerococcus</taxon>
    </lineage>
</organism>
<dbReference type="Proteomes" id="UP000192813">
    <property type="component" value="Unassembled WGS sequence"/>
</dbReference>
<dbReference type="AlphaFoldDB" id="A0A2J9PL96"/>
<evidence type="ECO:0000313" key="2">
    <source>
        <dbReference type="Proteomes" id="UP000192813"/>
    </source>
</evidence>
<evidence type="ECO:0000313" key="1">
    <source>
        <dbReference type="EMBL" id="PNL91129.1"/>
    </source>
</evidence>
<sequence length="36" mass="3985">MNQWISIKVITAEGNFYMQKIKIGQTISVGLGPGFN</sequence>
<reference evidence="2" key="1">
    <citation type="submission" date="2017-12" db="EMBL/GenBank/DDBJ databases">
        <title>FDA dAtabase for Regulatory Grade micrObial Sequences (FDA-ARGOS): Supporting development and validation of Infectious Disease Dx tests.</title>
        <authorList>
            <person name="Hoffmann M."/>
            <person name="Allard M."/>
            <person name="Evans P."/>
            <person name="Brown E."/>
            <person name="Tallon L."/>
            <person name="Sadzewicz L."/>
            <person name="Sengamalay N."/>
            <person name="Ott S."/>
            <person name="Godinez A."/>
            <person name="Nagaraj S."/>
            <person name="Vavikolanu K."/>
            <person name="Aluvathingal J."/>
            <person name="Nadendla S."/>
            <person name="Sichtig H."/>
        </authorList>
    </citation>
    <scope>NUCLEOTIDE SEQUENCE [LARGE SCALE GENOMIC DNA]</scope>
    <source>
        <strain evidence="2">FDAARGOS_249</strain>
    </source>
</reference>
<name>A0A2J9PL96_9LACT</name>
<accession>A0A2J9PL96</accession>
<gene>
    <name evidence="1" type="ORF">A6J77_002325</name>
</gene>
<proteinExistence type="predicted"/>